<dbReference type="Proteomes" id="UP000283269">
    <property type="component" value="Unassembled WGS sequence"/>
</dbReference>
<dbReference type="InParanoid" id="A0A409XKF8"/>
<sequence>MPKHSEQQQGKSSTSKGKKLFTKKWKDDEGADHCTHMCSRRAPKHEHSHIAEVDMSLIMLGNYTISDHPAVIVLNSPKSGHAITVTDSPSPQEGMDSYLADQSSLVLYEPSHTVTSFSISGITIHNVKPAKAQYEAGHAPYPTFCNAKSLADHIGTQPTTQTLEMHDMDEDEQFVDPVP</sequence>
<evidence type="ECO:0000313" key="3">
    <source>
        <dbReference type="Proteomes" id="UP000283269"/>
    </source>
</evidence>
<feature type="region of interest" description="Disordered" evidence="1">
    <location>
        <begin position="1"/>
        <end position="24"/>
    </location>
</feature>
<organism evidence="2 3">
    <name type="scientific">Psilocybe cyanescens</name>
    <dbReference type="NCBI Taxonomy" id="93625"/>
    <lineage>
        <taxon>Eukaryota</taxon>
        <taxon>Fungi</taxon>
        <taxon>Dikarya</taxon>
        <taxon>Basidiomycota</taxon>
        <taxon>Agaricomycotina</taxon>
        <taxon>Agaricomycetes</taxon>
        <taxon>Agaricomycetidae</taxon>
        <taxon>Agaricales</taxon>
        <taxon>Agaricineae</taxon>
        <taxon>Strophariaceae</taxon>
        <taxon>Psilocybe</taxon>
    </lineage>
</organism>
<comment type="caution">
    <text evidence="2">The sequence shown here is derived from an EMBL/GenBank/DDBJ whole genome shotgun (WGS) entry which is preliminary data.</text>
</comment>
<dbReference type="EMBL" id="NHYD01001415">
    <property type="protein sequence ID" value="PPQ91237.1"/>
    <property type="molecule type" value="Genomic_DNA"/>
</dbReference>
<proteinExistence type="predicted"/>
<name>A0A409XKF8_PSICY</name>
<dbReference type="AlphaFoldDB" id="A0A409XKF8"/>
<reference evidence="2 3" key="1">
    <citation type="journal article" date="2018" name="Evol. Lett.">
        <title>Horizontal gene cluster transfer increased hallucinogenic mushroom diversity.</title>
        <authorList>
            <person name="Reynolds H.T."/>
            <person name="Vijayakumar V."/>
            <person name="Gluck-Thaler E."/>
            <person name="Korotkin H.B."/>
            <person name="Matheny P.B."/>
            <person name="Slot J.C."/>
        </authorList>
    </citation>
    <scope>NUCLEOTIDE SEQUENCE [LARGE SCALE GENOMIC DNA]</scope>
    <source>
        <strain evidence="2 3">2631</strain>
    </source>
</reference>
<evidence type="ECO:0000256" key="1">
    <source>
        <dbReference type="SAM" id="MobiDB-lite"/>
    </source>
</evidence>
<protein>
    <submittedName>
        <fullName evidence="2">Uncharacterized protein</fullName>
    </submittedName>
</protein>
<accession>A0A409XKF8</accession>
<gene>
    <name evidence="2" type="ORF">CVT25_000092</name>
</gene>
<keyword evidence="3" id="KW-1185">Reference proteome</keyword>
<evidence type="ECO:0000313" key="2">
    <source>
        <dbReference type="EMBL" id="PPQ91237.1"/>
    </source>
</evidence>